<evidence type="ECO:0000256" key="1">
    <source>
        <dbReference type="ARBA" id="ARBA00011063"/>
    </source>
</evidence>
<dbReference type="KEGG" id="haa:A5892_11130"/>
<protein>
    <recommendedName>
        <fullName evidence="2">protein-tyrosine-phosphatase</fullName>
        <ecNumber evidence="2">3.1.3.48</ecNumber>
    </recommendedName>
</protein>
<gene>
    <name evidence="7" type="ORF">A5892_11130</name>
</gene>
<reference evidence="7 8" key="1">
    <citation type="submission" date="2016-04" db="EMBL/GenBank/DDBJ databases">
        <title>Complete Genome Sequence of Halotalea alkalilenta IHB B 13600.</title>
        <authorList>
            <person name="Swarnkar M.K."/>
            <person name="Sharma A."/>
            <person name="Kaushal K."/>
            <person name="Soni R."/>
            <person name="Rana S."/>
            <person name="Singh A.K."/>
            <person name="Gulati A."/>
        </authorList>
    </citation>
    <scope>NUCLEOTIDE SEQUENCE [LARGE SCALE GENOMIC DNA]</scope>
    <source>
        <strain evidence="7 8">IHB B 13600</strain>
    </source>
</reference>
<feature type="active site" description="Nucleophile" evidence="5">
    <location>
        <position position="7"/>
    </location>
</feature>
<dbReference type="Proteomes" id="UP000077875">
    <property type="component" value="Chromosome"/>
</dbReference>
<sequence length="160" mass="17515">MSVLFVCLGNICRSPTAEGVFRHRLAQRGLSSRVAVDSCGTGGYHRGEPPDARARREARARGMPIDDLRARGLIQRDFARFDYLLAMDRANLDTLKRLAPADFTGRIALLLDFAAGHRGGEIPDPYFGADDGFGQVFELVEAGCAGLIAELCSRFGWRQA</sequence>
<evidence type="ECO:0000256" key="5">
    <source>
        <dbReference type="PIRSR" id="PIRSR617867-1"/>
    </source>
</evidence>
<feature type="active site" description="Nucleophile" evidence="5">
    <location>
        <position position="13"/>
    </location>
</feature>
<keyword evidence="3" id="KW-0378">Hydrolase</keyword>
<keyword evidence="8" id="KW-1185">Reference proteome</keyword>
<dbReference type="EMBL" id="CP015243">
    <property type="protein sequence ID" value="ANF59625.1"/>
    <property type="molecule type" value="Genomic_DNA"/>
</dbReference>
<dbReference type="CDD" id="cd16343">
    <property type="entry name" value="LMWPTP"/>
    <property type="match status" value="1"/>
</dbReference>
<evidence type="ECO:0000259" key="6">
    <source>
        <dbReference type="SMART" id="SM00226"/>
    </source>
</evidence>
<dbReference type="STRING" id="376489.A5892_11130"/>
<evidence type="ECO:0000256" key="2">
    <source>
        <dbReference type="ARBA" id="ARBA00013064"/>
    </source>
</evidence>
<dbReference type="PANTHER" id="PTHR11717:SF7">
    <property type="entry name" value="LOW MOLECULAR WEIGHT PHOSPHOTYROSINE PROTEIN PHOSPHATASE"/>
    <property type="match status" value="1"/>
</dbReference>
<keyword evidence="4" id="KW-0904">Protein phosphatase</keyword>
<dbReference type="PRINTS" id="PR00719">
    <property type="entry name" value="LMWPTPASE"/>
</dbReference>
<dbReference type="Pfam" id="PF01451">
    <property type="entry name" value="LMWPc"/>
    <property type="match status" value="1"/>
</dbReference>
<dbReference type="EC" id="3.1.3.48" evidence="2"/>
<feature type="active site" description="Proton donor" evidence="5">
    <location>
        <position position="124"/>
    </location>
</feature>
<dbReference type="GO" id="GO:0004725">
    <property type="term" value="F:protein tyrosine phosphatase activity"/>
    <property type="evidence" value="ECO:0007669"/>
    <property type="project" value="UniProtKB-EC"/>
</dbReference>
<evidence type="ECO:0000313" key="8">
    <source>
        <dbReference type="Proteomes" id="UP000077875"/>
    </source>
</evidence>
<evidence type="ECO:0000313" key="7">
    <source>
        <dbReference type="EMBL" id="ANF59625.1"/>
    </source>
</evidence>
<accession>A0A172YKV4</accession>
<evidence type="ECO:0000256" key="4">
    <source>
        <dbReference type="ARBA" id="ARBA00022912"/>
    </source>
</evidence>
<organism evidence="7 8">
    <name type="scientific">Halotalea alkalilenta</name>
    <dbReference type="NCBI Taxonomy" id="376489"/>
    <lineage>
        <taxon>Bacteria</taxon>
        <taxon>Pseudomonadati</taxon>
        <taxon>Pseudomonadota</taxon>
        <taxon>Gammaproteobacteria</taxon>
        <taxon>Oceanospirillales</taxon>
        <taxon>Halomonadaceae</taxon>
        <taxon>Halotalea</taxon>
    </lineage>
</organism>
<dbReference type="SMART" id="SM00226">
    <property type="entry name" value="LMWPc"/>
    <property type="match status" value="1"/>
</dbReference>
<dbReference type="PANTHER" id="PTHR11717">
    <property type="entry name" value="LOW MOLECULAR WEIGHT PROTEIN TYROSINE PHOSPHATASE"/>
    <property type="match status" value="1"/>
</dbReference>
<dbReference type="InterPro" id="IPR050438">
    <property type="entry name" value="LMW_PTPase"/>
</dbReference>
<dbReference type="InterPro" id="IPR036196">
    <property type="entry name" value="Ptyr_pPase_sf"/>
</dbReference>
<dbReference type="InterPro" id="IPR023485">
    <property type="entry name" value="Ptyr_pPase"/>
</dbReference>
<proteinExistence type="inferred from homology"/>
<name>A0A172YKV4_9GAMM</name>
<dbReference type="AlphaFoldDB" id="A0A172YKV4"/>
<dbReference type="SUPFAM" id="SSF52788">
    <property type="entry name" value="Phosphotyrosine protein phosphatases I"/>
    <property type="match status" value="1"/>
</dbReference>
<dbReference type="Gene3D" id="3.40.50.2300">
    <property type="match status" value="1"/>
</dbReference>
<dbReference type="InterPro" id="IPR017867">
    <property type="entry name" value="Tyr_phospatase_low_mol_wt"/>
</dbReference>
<evidence type="ECO:0000256" key="3">
    <source>
        <dbReference type="ARBA" id="ARBA00022801"/>
    </source>
</evidence>
<comment type="similarity">
    <text evidence="1">Belongs to the low molecular weight phosphotyrosine protein phosphatase family.</text>
</comment>
<feature type="domain" description="Phosphotyrosine protein phosphatase I" evidence="6">
    <location>
        <begin position="1"/>
        <end position="150"/>
    </location>
</feature>